<evidence type="ECO:0000313" key="5">
    <source>
        <dbReference type="Proteomes" id="UP000574390"/>
    </source>
</evidence>
<dbReference type="Gene3D" id="1.10.287.110">
    <property type="entry name" value="DnaJ domain"/>
    <property type="match status" value="1"/>
</dbReference>
<dbReference type="PRINTS" id="PR00625">
    <property type="entry name" value="JDOMAIN"/>
</dbReference>
<dbReference type="SMART" id="SM00271">
    <property type="entry name" value="DnaJ"/>
    <property type="match status" value="1"/>
</dbReference>
<evidence type="ECO:0000259" key="3">
    <source>
        <dbReference type="PROSITE" id="PS50076"/>
    </source>
</evidence>
<dbReference type="InterPro" id="IPR002939">
    <property type="entry name" value="DnaJ_C"/>
</dbReference>
<gene>
    <name evidence="4" type="ORF">FOZ62_014456</name>
</gene>
<dbReference type="GO" id="GO:0051082">
    <property type="term" value="F:unfolded protein binding"/>
    <property type="evidence" value="ECO:0007669"/>
    <property type="project" value="InterPro"/>
</dbReference>
<proteinExistence type="predicted"/>
<evidence type="ECO:0000256" key="2">
    <source>
        <dbReference type="SAM" id="MobiDB-lite"/>
    </source>
</evidence>
<dbReference type="CDD" id="cd06257">
    <property type="entry name" value="DnaJ"/>
    <property type="match status" value="1"/>
</dbReference>
<dbReference type="AlphaFoldDB" id="A0A7J6T960"/>
<sequence>AVFGYQRYFSTTGKKDPYSIMGVSPAATQKEIKEKFRELAKKYHPDRNPNDPEAQSRMASLTDAYAILTDPKKRAIFDREQREMRNGSTGSGTTGSGASASTAGDWHHDPSQMFSEFSKVFGRQAKYRQAGQVSQRGDDITTEIEVLVSVPAGARQFTELRLPGLGHCGLRGGRSGDLFVTIKVKEHERFKRVDEDVHLTVPVSLSQALLGGTVEIPSLTSEKDIIKLQIPPNTLPGNSRIIRGKGPPKLSAGSSVDSASNPRGNLVLHFSLSLPERLTPRQEALIREFDDIEKESKQRREFKHGNNEDQVLPDSDNPSWFLARCYAMLFRVRRGLRRRQRCELRLICEMCCVKSCFCPQFLDTAQRLWHRCAETLGMSTSFSPSTPDESA</sequence>
<evidence type="ECO:0000313" key="4">
    <source>
        <dbReference type="EMBL" id="KAF4741799.1"/>
    </source>
</evidence>
<reference evidence="4 5" key="1">
    <citation type="submission" date="2020-04" db="EMBL/GenBank/DDBJ databases">
        <title>Perkinsus olseni comparative genomics.</title>
        <authorList>
            <person name="Bogema D.R."/>
        </authorList>
    </citation>
    <scope>NUCLEOTIDE SEQUENCE [LARGE SCALE GENOMIC DNA]</scope>
    <source>
        <strain evidence="4">ATCC PRA-205</strain>
    </source>
</reference>
<feature type="region of interest" description="Disordered" evidence="2">
    <location>
        <begin position="75"/>
        <end position="109"/>
    </location>
</feature>
<name>A0A7J6T960_PEROL</name>
<dbReference type="PANTHER" id="PTHR43096">
    <property type="entry name" value="DNAJ HOMOLOG 1, MITOCHONDRIAL-RELATED"/>
    <property type="match status" value="1"/>
</dbReference>
<dbReference type="PROSITE" id="PS50076">
    <property type="entry name" value="DNAJ_2"/>
    <property type="match status" value="1"/>
</dbReference>
<evidence type="ECO:0000256" key="1">
    <source>
        <dbReference type="ARBA" id="ARBA00023186"/>
    </source>
</evidence>
<accession>A0A7J6T960</accession>
<dbReference type="Pfam" id="PF00226">
    <property type="entry name" value="DnaJ"/>
    <property type="match status" value="1"/>
</dbReference>
<dbReference type="SUPFAM" id="SSF46565">
    <property type="entry name" value="Chaperone J-domain"/>
    <property type="match status" value="1"/>
</dbReference>
<dbReference type="InterPro" id="IPR001623">
    <property type="entry name" value="DnaJ_domain"/>
</dbReference>
<feature type="domain" description="J" evidence="3">
    <location>
        <begin position="16"/>
        <end position="81"/>
    </location>
</feature>
<organism evidence="4 5">
    <name type="scientific">Perkinsus olseni</name>
    <name type="common">Perkinsus atlanticus</name>
    <dbReference type="NCBI Taxonomy" id="32597"/>
    <lineage>
        <taxon>Eukaryota</taxon>
        <taxon>Sar</taxon>
        <taxon>Alveolata</taxon>
        <taxon>Perkinsozoa</taxon>
        <taxon>Perkinsea</taxon>
        <taxon>Perkinsida</taxon>
        <taxon>Perkinsidae</taxon>
        <taxon>Perkinsus</taxon>
    </lineage>
</organism>
<dbReference type="Gene3D" id="2.60.260.20">
    <property type="entry name" value="Urease metallochaperone UreE, N-terminal domain"/>
    <property type="match status" value="2"/>
</dbReference>
<dbReference type="Proteomes" id="UP000574390">
    <property type="component" value="Unassembled WGS sequence"/>
</dbReference>
<dbReference type="Pfam" id="PF01556">
    <property type="entry name" value="DnaJ_C"/>
    <property type="match status" value="1"/>
</dbReference>
<dbReference type="GO" id="GO:0042026">
    <property type="term" value="P:protein refolding"/>
    <property type="evidence" value="ECO:0007669"/>
    <property type="project" value="TreeGrafter"/>
</dbReference>
<protein>
    <recommendedName>
        <fullName evidence="3">J domain-containing protein</fullName>
    </recommendedName>
</protein>
<dbReference type="InterPro" id="IPR008971">
    <property type="entry name" value="HSP40/DnaJ_pept-bd"/>
</dbReference>
<dbReference type="GO" id="GO:0005737">
    <property type="term" value="C:cytoplasm"/>
    <property type="evidence" value="ECO:0007669"/>
    <property type="project" value="TreeGrafter"/>
</dbReference>
<keyword evidence="1" id="KW-0143">Chaperone</keyword>
<feature type="non-terminal residue" evidence="4">
    <location>
        <position position="1"/>
    </location>
</feature>
<dbReference type="CDD" id="cd10747">
    <property type="entry name" value="DnaJ_C"/>
    <property type="match status" value="1"/>
</dbReference>
<feature type="compositionally biased region" description="Basic and acidic residues" evidence="2">
    <location>
        <begin position="75"/>
        <end position="85"/>
    </location>
</feature>
<dbReference type="EMBL" id="JABANM010008915">
    <property type="protein sequence ID" value="KAF4741799.1"/>
    <property type="molecule type" value="Genomic_DNA"/>
</dbReference>
<dbReference type="SUPFAM" id="SSF49493">
    <property type="entry name" value="HSP40/DnaJ peptide-binding domain"/>
    <property type="match status" value="2"/>
</dbReference>
<dbReference type="InterPro" id="IPR036869">
    <property type="entry name" value="J_dom_sf"/>
</dbReference>
<comment type="caution">
    <text evidence="4">The sequence shown here is derived from an EMBL/GenBank/DDBJ whole genome shotgun (WGS) entry which is preliminary data.</text>
</comment>
<feature type="region of interest" description="Disordered" evidence="2">
    <location>
        <begin position="237"/>
        <end position="260"/>
    </location>
</feature>
<dbReference type="PANTHER" id="PTHR43096:SF52">
    <property type="entry name" value="DNAJ HOMOLOG 1, MITOCHONDRIAL-RELATED"/>
    <property type="match status" value="1"/>
</dbReference>